<keyword evidence="5" id="KW-1185">Reference proteome</keyword>
<dbReference type="Pfam" id="PF13280">
    <property type="entry name" value="WYL"/>
    <property type="match status" value="1"/>
</dbReference>
<dbReference type="PROSITE" id="PS52050">
    <property type="entry name" value="WYL"/>
    <property type="match status" value="1"/>
</dbReference>
<dbReference type="OrthoDB" id="3171994at2"/>
<reference evidence="4 5" key="1">
    <citation type="submission" date="2019-09" db="EMBL/GenBank/DDBJ databases">
        <title>Phylogeny of genus Pseudoclavibacter and closely related genus.</title>
        <authorList>
            <person name="Li Y."/>
        </authorList>
    </citation>
    <scope>NUCLEOTIDE SEQUENCE [LARGE SCALE GENOMIC DNA]</scope>
    <source>
        <strain evidence="4 5">JCM 16921</strain>
    </source>
</reference>
<dbReference type="InterPro" id="IPR026881">
    <property type="entry name" value="WYL_dom"/>
</dbReference>
<dbReference type="PANTHER" id="PTHR34580:SF3">
    <property type="entry name" value="PROTEIN PAFB"/>
    <property type="match status" value="1"/>
</dbReference>
<dbReference type="EMBL" id="WBKA01000002">
    <property type="protein sequence ID" value="KAB1632840.1"/>
    <property type="molecule type" value="Genomic_DNA"/>
</dbReference>
<proteinExistence type="predicted"/>
<evidence type="ECO:0000313" key="5">
    <source>
        <dbReference type="Proteomes" id="UP000481339"/>
    </source>
</evidence>
<sequence length="317" mass="34493">MSERATAADRFDLALLLVPWVLANPGATVTEIADRFEATPAVVRRLVRLLPLVGVPGEMRTYGPESLFDIDREAFENEDRVVITHAVGLNRVQRFTAGELAGLQAAMNYLAAVLPQERRTRALDLLRRLGAGPVTVEPEGRVAESLAMLRARGAAGDPVAFDYVNASGERSHRVVSIDRLRFSQGTWYLLATDGSEEDARPIVKSFRIDRMTRLCAAEVTPAAVHGPDPEEAAPIKVTLEVQREGAAVLMAFGESIPADARWPITRTVSVGSIPALVRHISSLPGRVRVIAPDTVRRQIADRARRALAGHRPPGVRG</sequence>
<dbReference type="Pfam" id="PF25583">
    <property type="entry name" value="WCX"/>
    <property type="match status" value="1"/>
</dbReference>
<evidence type="ECO:0000259" key="3">
    <source>
        <dbReference type="Pfam" id="PF25583"/>
    </source>
</evidence>
<dbReference type="Proteomes" id="UP000481339">
    <property type="component" value="Unassembled WGS sequence"/>
</dbReference>
<dbReference type="InterPro" id="IPR051534">
    <property type="entry name" value="CBASS_pafABC_assoc_protein"/>
</dbReference>
<evidence type="ECO:0000313" key="4">
    <source>
        <dbReference type="EMBL" id="KAB1632840.1"/>
    </source>
</evidence>
<accession>A0A7C8BNM3</accession>
<protein>
    <submittedName>
        <fullName evidence="4">WYL domain-containing protein</fullName>
    </submittedName>
</protein>
<evidence type="ECO:0000259" key="1">
    <source>
        <dbReference type="Pfam" id="PF13280"/>
    </source>
</evidence>
<feature type="domain" description="WYL" evidence="1">
    <location>
        <begin position="156"/>
        <end position="214"/>
    </location>
</feature>
<evidence type="ECO:0000259" key="2">
    <source>
        <dbReference type="Pfam" id="PF19187"/>
    </source>
</evidence>
<organism evidence="4 5">
    <name type="scientific">Pseudoclavibacter caeni</name>
    <dbReference type="NCBI Taxonomy" id="908846"/>
    <lineage>
        <taxon>Bacteria</taxon>
        <taxon>Bacillati</taxon>
        <taxon>Actinomycetota</taxon>
        <taxon>Actinomycetes</taxon>
        <taxon>Micrococcales</taxon>
        <taxon>Microbacteriaceae</taxon>
        <taxon>Pseudoclavibacter</taxon>
    </lineage>
</organism>
<feature type="domain" description="WCX" evidence="3">
    <location>
        <begin position="234"/>
        <end position="307"/>
    </location>
</feature>
<dbReference type="AlphaFoldDB" id="A0A7C8BNM3"/>
<feature type="domain" description="PafC HTH" evidence="2">
    <location>
        <begin position="10"/>
        <end position="129"/>
    </location>
</feature>
<dbReference type="Pfam" id="PF19187">
    <property type="entry name" value="HTH_PafC"/>
    <property type="match status" value="1"/>
</dbReference>
<comment type="caution">
    <text evidence="4">The sequence shown here is derived from an EMBL/GenBank/DDBJ whole genome shotgun (WGS) entry which is preliminary data.</text>
</comment>
<dbReference type="InterPro" id="IPR028349">
    <property type="entry name" value="PafC-like"/>
</dbReference>
<dbReference type="InterPro" id="IPR043839">
    <property type="entry name" value="PafC_HTH"/>
</dbReference>
<dbReference type="InterPro" id="IPR057727">
    <property type="entry name" value="WCX_dom"/>
</dbReference>
<dbReference type="PIRSF" id="PIRSF016838">
    <property type="entry name" value="PafC"/>
    <property type="match status" value="1"/>
</dbReference>
<name>A0A7C8BNM3_9MICO</name>
<dbReference type="RefSeq" id="WP_158035762.1">
    <property type="nucleotide sequence ID" value="NZ_BAAAZV010000003.1"/>
</dbReference>
<gene>
    <name evidence="4" type="ORF">F8O02_02975</name>
</gene>
<dbReference type="PANTHER" id="PTHR34580">
    <property type="match status" value="1"/>
</dbReference>